<evidence type="ECO:0000259" key="1">
    <source>
        <dbReference type="PROSITE" id="PS50878"/>
    </source>
</evidence>
<proteinExistence type="predicted"/>
<dbReference type="InterPro" id="IPR012337">
    <property type="entry name" value="RNaseH-like_sf"/>
</dbReference>
<dbReference type="InterPro" id="IPR036397">
    <property type="entry name" value="RNaseH_sf"/>
</dbReference>
<organism evidence="2 3">
    <name type="scientific">Oedothorax gibbosus</name>
    <dbReference type="NCBI Taxonomy" id="931172"/>
    <lineage>
        <taxon>Eukaryota</taxon>
        <taxon>Metazoa</taxon>
        <taxon>Ecdysozoa</taxon>
        <taxon>Arthropoda</taxon>
        <taxon>Chelicerata</taxon>
        <taxon>Arachnida</taxon>
        <taxon>Araneae</taxon>
        <taxon>Araneomorphae</taxon>
        <taxon>Entelegynae</taxon>
        <taxon>Araneoidea</taxon>
        <taxon>Linyphiidae</taxon>
        <taxon>Erigoninae</taxon>
        <taxon>Oedothorax</taxon>
    </lineage>
</organism>
<dbReference type="EMBL" id="JAFNEN010000643">
    <property type="protein sequence ID" value="KAG8179183.1"/>
    <property type="molecule type" value="Genomic_DNA"/>
</dbReference>
<dbReference type="Proteomes" id="UP000827092">
    <property type="component" value="Unassembled WGS sequence"/>
</dbReference>
<dbReference type="Pfam" id="PF00078">
    <property type="entry name" value="RVT_1"/>
    <property type="match status" value="1"/>
</dbReference>
<evidence type="ECO:0000313" key="2">
    <source>
        <dbReference type="EMBL" id="KAG8179183.1"/>
    </source>
</evidence>
<protein>
    <recommendedName>
        <fullName evidence="1">Reverse transcriptase domain-containing protein</fullName>
    </recommendedName>
</protein>
<accession>A0AAV6U5R1</accession>
<sequence>MTLNIDRGCPQGPCLGSTLWNFVADDLLEEFSGSDADVIAYADDFVILFSAGSRRALEAIGNSQVNNFVIKSESLGLTISREKTTGMIFGGDLSNSMSSVMALGSLYPRSPIINEIRDLCITMEDRRVNIYWVKAHVGYFGNEVADSIAGAAVDLVASSLFPVPLPVNVLNAEARPVTQCWSLFKFLPTLLLTSSPIHKPRAPFD</sequence>
<name>A0AAV6U5R1_9ARAC</name>
<dbReference type="GO" id="GO:0003676">
    <property type="term" value="F:nucleic acid binding"/>
    <property type="evidence" value="ECO:0007669"/>
    <property type="project" value="InterPro"/>
</dbReference>
<evidence type="ECO:0000313" key="3">
    <source>
        <dbReference type="Proteomes" id="UP000827092"/>
    </source>
</evidence>
<dbReference type="PROSITE" id="PS50878">
    <property type="entry name" value="RT_POL"/>
    <property type="match status" value="1"/>
</dbReference>
<comment type="caution">
    <text evidence="2">The sequence shown here is derived from an EMBL/GenBank/DDBJ whole genome shotgun (WGS) entry which is preliminary data.</text>
</comment>
<keyword evidence="3" id="KW-1185">Reference proteome</keyword>
<dbReference type="AlphaFoldDB" id="A0AAV6U5R1"/>
<reference evidence="2 3" key="1">
    <citation type="journal article" date="2022" name="Nat. Ecol. Evol.">
        <title>A masculinizing supergene underlies an exaggerated male reproductive morph in a spider.</title>
        <authorList>
            <person name="Hendrickx F."/>
            <person name="De Corte Z."/>
            <person name="Sonet G."/>
            <person name="Van Belleghem S.M."/>
            <person name="Kostlbacher S."/>
            <person name="Vangestel C."/>
        </authorList>
    </citation>
    <scope>NUCLEOTIDE SEQUENCE [LARGE SCALE GENOMIC DNA]</scope>
    <source>
        <strain evidence="2">W744_W776</strain>
    </source>
</reference>
<dbReference type="SUPFAM" id="SSF53098">
    <property type="entry name" value="Ribonuclease H-like"/>
    <property type="match status" value="1"/>
</dbReference>
<gene>
    <name evidence="2" type="ORF">JTE90_004012</name>
</gene>
<feature type="domain" description="Reverse transcriptase" evidence="1">
    <location>
        <begin position="1"/>
        <end position="107"/>
    </location>
</feature>
<dbReference type="Gene3D" id="3.30.420.10">
    <property type="entry name" value="Ribonuclease H-like superfamily/Ribonuclease H"/>
    <property type="match status" value="1"/>
</dbReference>
<dbReference type="InterPro" id="IPR000477">
    <property type="entry name" value="RT_dom"/>
</dbReference>